<reference evidence="5" key="3">
    <citation type="submission" date="2014-06" db="EMBL/GenBank/DDBJ databases">
        <authorList>
            <person name="Berkman P.J."/>
        </authorList>
    </citation>
    <scope>NUCLEOTIDE SEQUENCE [LARGE SCALE GENOMIC DNA]</scope>
</reference>
<keyword evidence="2" id="KW-0732">Signal</keyword>
<evidence type="ECO:0000313" key="3">
    <source>
        <dbReference type="EMBL" id="CDR88193.1"/>
    </source>
</evidence>
<proteinExistence type="predicted"/>
<reference evidence="4" key="1">
    <citation type="submission" date="2014-06" db="EMBL/GenBank/DDBJ databases">
        <authorList>
            <person name="Berkman J.Paul."/>
        </authorList>
    </citation>
    <scope>NUCLEOTIDE SEQUENCE [LARGE SCALE GENOMIC DNA]</scope>
</reference>
<keyword evidence="5" id="KW-1185">Reference proteome</keyword>
<evidence type="ECO:0000256" key="2">
    <source>
        <dbReference type="SAM" id="SignalP"/>
    </source>
</evidence>
<evidence type="ECO:0000313" key="4">
    <source>
        <dbReference type="EMBL" id="CDS00107.1"/>
    </source>
</evidence>
<accession>A0A0F7RZM7</accession>
<feature type="compositionally biased region" description="Polar residues" evidence="1">
    <location>
        <begin position="61"/>
        <end position="70"/>
    </location>
</feature>
<dbReference type="Proteomes" id="UP000242770">
    <property type="component" value="Unassembled WGS sequence"/>
</dbReference>
<dbReference type="EMBL" id="CCFA01002003">
    <property type="protein sequence ID" value="CDS00107.1"/>
    <property type="molecule type" value="Genomic_DNA"/>
</dbReference>
<dbReference type="EMBL" id="LK056674">
    <property type="protein sequence ID" value="CDR88193.1"/>
    <property type="molecule type" value="Genomic_DNA"/>
</dbReference>
<name>A0A0F7RZM7_9BASI</name>
<organism evidence="4 5">
    <name type="scientific">Sporisorium scitamineum</name>
    <dbReference type="NCBI Taxonomy" id="49012"/>
    <lineage>
        <taxon>Eukaryota</taxon>
        <taxon>Fungi</taxon>
        <taxon>Dikarya</taxon>
        <taxon>Basidiomycota</taxon>
        <taxon>Ustilaginomycotina</taxon>
        <taxon>Ustilaginomycetes</taxon>
        <taxon>Ustilaginales</taxon>
        <taxon>Ustilaginaceae</taxon>
        <taxon>Sporisorium</taxon>
    </lineage>
</organism>
<feature type="chain" id="PRO_5015038943" evidence="2">
    <location>
        <begin position="23"/>
        <end position="207"/>
    </location>
</feature>
<sequence length="207" mass="21597">MVTNATAVRGLLSLSLASSSLAGLASPLVPGSSIPNAFTSIKSVHPSSAANRPSPAHLASSARSATTSDESGSHSDELLEASSRAAAVVCGGDTDRSFDSQQPVASSSSAGADRPAVAQARGRFADPTSDDATHHATDTLDAAKLPMSLRQLLRNPPSSDHIVTQVLSLDPKHVESAWEWSTVLRTALQMRRQQQTLPQQPHGSRFA</sequence>
<feature type="region of interest" description="Disordered" evidence="1">
    <location>
        <begin position="92"/>
        <end position="134"/>
    </location>
</feature>
<evidence type="ECO:0000256" key="1">
    <source>
        <dbReference type="SAM" id="MobiDB-lite"/>
    </source>
</evidence>
<feature type="compositionally biased region" description="Polar residues" evidence="1">
    <location>
        <begin position="99"/>
        <end position="110"/>
    </location>
</feature>
<protein>
    <submittedName>
        <fullName evidence="4">Uncharacterized protein</fullName>
    </submittedName>
</protein>
<gene>
    <name evidence="4" type="primary">SSCI35750.1</name>
    <name evidence="3" type="ORF">SPSC_03853</name>
</gene>
<dbReference type="AlphaFoldDB" id="A0A0F7RZM7"/>
<feature type="signal peptide" evidence="2">
    <location>
        <begin position="1"/>
        <end position="22"/>
    </location>
</feature>
<evidence type="ECO:0000313" key="5">
    <source>
        <dbReference type="Proteomes" id="UP000242770"/>
    </source>
</evidence>
<reference evidence="3" key="2">
    <citation type="submission" date="2014-06" db="EMBL/GenBank/DDBJ databases">
        <authorList>
            <person name="Ju J."/>
            <person name="Zhang J."/>
        </authorList>
    </citation>
    <scope>NUCLEOTIDE SEQUENCE</scope>
    <source>
        <strain evidence="3">SscI8</strain>
    </source>
</reference>
<feature type="region of interest" description="Disordered" evidence="1">
    <location>
        <begin position="45"/>
        <end position="79"/>
    </location>
</feature>